<reference evidence="6" key="1">
    <citation type="submission" date="2018-11" db="EMBL/GenBank/DDBJ databases">
        <authorList>
            <consortium name="Genoscope - CEA"/>
            <person name="William W."/>
        </authorList>
    </citation>
    <scope>NUCLEOTIDE SEQUENCE</scope>
</reference>
<evidence type="ECO:0000259" key="4">
    <source>
        <dbReference type="SMART" id="SM00856"/>
    </source>
</evidence>
<keyword evidence="1 3" id="KW-0732">Signal</keyword>
<dbReference type="NCBIfam" id="TIGR01614">
    <property type="entry name" value="PME_inhib"/>
    <property type="match status" value="1"/>
</dbReference>
<evidence type="ECO:0000313" key="5">
    <source>
        <dbReference type="EMBL" id="CAG7895042.1"/>
    </source>
</evidence>
<comment type="similarity">
    <text evidence="2">Belongs to the PMEI family.</text>
</comment>
<dbReference type="GO" id="GO:0004857">
    <property type="term" value="F:enzyme inhibitor activity"/>
    <property type="evidence" value="ECO:0007669"/>
    <property type="project" value="InterPro"/>
</dbReference>
<dbReference type="InterPro" id="IPR006501">
    <property type="entry name" value="Pectinesterase_inhib_dom"/>
</dbReference>
<proteinExistence type="inferred from homology"/>
<dbReference type="InterPro" id="IPR035513">
    <property type="entry name" value="Invertase/methylesterase_inhib"/>
</dbReference>
<accession>A0A3P6AW78</accession>
<dbReference type="Proteomes" id="UP000694005">
    <property type="component" value="Chromosome A02"/>
</dbReference>
<protein>
    <recommendedName>
        <fullName evidence="4">Pectinesterase inhibitor domain-containing protein</fullName>
    </recommendedName>
</protein>
<dbReference type="Gene3D" id="1.20.140.40">
    <property type="entry name" value="Invertase/pectin methylesterase inhibitor family protein"/>
    <property type="match status" value="1"/>
</dbReference>
<gene>
    <name evidence="6" type="ORF">BRAA02T08237Z</name>
    <name evidence="5" type="ORF">BRAPAZ1V2_A02P39940.2</name>
</gene>
<dbReference type="PANTHER" id="PTHR31080">
    <property type="entry name" value="PECTINESTERASE INHIBITOR-LIKE"/>
    <property type="match status" value="1"/>
</dbReference>
<evidence type="ECO:0000256" key="2">
    <source>
        <dbReference type="ARBA" id="ARBA00038471"/>
    </source>
</evidence>
<dbReference type="CDD" id="cd15798">
    <property type="entry name" value="PMEI-like_3"/>
    <property type="match status" value="1"/>
</dbReference>
<feature type="domain" description="Pectinesterase inhibitor" evidence="4">
    <location>
        <begin position="37"/>
        <end position="199"/>
    </location>
</feature>
<dbReference type="EMBL" id="LS974618">
    <property type="protein sequence ID" value="CAG7895042.1"/>
    <property type="molecule type" value="Genomic_DNA"/>
</dbReference>
<name>A0A3P6AW78_BRACM</name>
<dbReference type="Pfam" id="PF04043">
    <property type="entry name" value="PMEI"/>
    <property type="match status" value="1"/>
</dbReference>
<sequence>MASQNLTATLLLFTTFLFISRPISAVHSPPLLNATTNDLTFIRTSCNATIYPDLCFNSLASYASAVQSSPARLTKLAIGVTISKAKSTAVLLSKFSRSATKVKDCASYLKDALDEMRDSLRTLRNISRGVGIGAAPSSVEMFRFKMSDFDVQTYMSAALTYEDTCTDEYEEMDEAGGTKTAVYDRVNNLKRLTSNALALVNSYANNGAP</sequence>
<dbReference type="EMBL" id="LR031573">
    <property type="protein sequence ID" value="VDC91264.1"/>
    <property type="molecule type" value="Genomic_DNA"/>
</dbReference>
<dbReference type="AlphaFoldDB" id="A0A3P6AW78"/>
<evidence type="ECO:0000256" key="3">
    <source>
        <dbReference type="SAM" id="SignalP"/>
    </source>
</evidence>
<dbReference type="SUPFAM" id="SSF101148">
    <property type="entry name" value="Plant invertase/pectin methylesterase inhibitor"/>
    <property type="match status" value="1"/>
</dbReference>
<dbReference type="SMART" id="SM00856">
    <property type="entry name" value="PMEI"/>
    <property type="match status" value="1"/>
</dbReference>
<evidence type="ECO:0000256" key="1">
    <source>
        <dbReference type="ARBA" id="ARBA00022729"/>
    </source>
</evidence>
<evidence type="ECO:0000313" key="6">
    <source>
        <dbReference type="EMBL" id="VDC91264.1"/>
    </source>
</evidence>
<dbReference type="InterPro" id="IPR051955">
    <property type="entry name" value="PME_Inhibitor"/>
</dbReference>
<organism evidence="6">
    <name type="scientific">Brassica campestris</name>
    <name type="common">Field mustard</name>
    <dbReference type="NCBI Taxonomy" id="3711"/>
    <lineage>
        <taxon>Eukaryota</taxon>
        <taxon>Viridiplantae</taxon>
        <taxon>Streptophyta</taxon>
        <taxon>Embryophyta</taxon>
        <taxon>Tracheophyta</taxon>
        <taxon>Spermatophyta</taxon>
        <taxon>Magnoliopsida</taxon>
        <taxon>eudicotyledons</taxon>
        <taxon>Gunneridae</taxon>
        <taxon>Pentapetalae</taxon>
        <taxon>rosids</taxon>
        <taxon>malvids</taxon>
        <taxon>Brassicales</taxon>
        <taxon>Brassicaceae</taxon>
        <taxon>Brassiceae</taxon>
        <taxon>Brassica</taxon>
    </lineage>
</organism>
<dbReference type="Gramene" id="A02p39940.2_BraZ1">
    <property type="protein sequence ID" value="A02p39940.2_BraZ1.CDS"/>
    <property type="gene ID" value="A02g39940.2_BraZ1"/>
</dbReference>
<feature type="signal peptide" evidence="3">
    <location>
        <begin position="1"/>
        <end position="25"/>
    </location>
</feature>
<dbReference type="PANTHER" id="PTHR31080:SF209">
    <property type="entry name" value="PECTINESTERASE INHIBITOR DOMAIN-CONTAINING PROTEIN"/>
    <property type="match status" value="1"/>
</dbReference>
<feature type="chain" id="PRO_5039802344" description="Pectinesterase inhibitor domain-containing protein" evidence="3">
    <location>
        <begin position="26"/>
        <end position="209"/>
    </location>
</feature>